<dbReference type="Pfam" id="PF14777">
    <property type="entry name" value="BBIP10"/>
    <property type="match status" value="1"/>
</dbReference>
<reference evidence="1" key="2">
    <citation type="submission" date="2025-08" db="UniProtKB">
        <authorList>
            <consortium name="Ensembl"/>
        </authorList>
    </citation>
    <scope>IDENTIFICATION</scope>
</reference>
<accession>A0A803VSU6</accession>
<protein>
    <submittedName>
        <fullName evidence="1">Uncharacterized protein</fullName>
    </submittedName>
</protein>
<dbReference type="InterPro" id="IPR028233">
    <property type="entry name" value="BBIP10"/>
</dbReference>
<dbReference type="GO" id="GO:0060271">
    <property type="term" value="P:cilium assembly"/>
    <property type="evidence" value="ECO:0007669"/>
    <property type="project" value="InterPro"/>
</dbReference>
<evidence type="ECO:0000313" key="2">
    <source>
        <dbReference type="Proteomes" id="UP000016665"/>
    </source>
</evidence>
<proteinExistence type="predicted"/>
<dbReference type="Proteomes" id="UP000016665">
    <property type="component" value="Chromosome 6"/>
</dbReference>
<dbReference type="AlphaFoldDB" id="A0A803VSU6"/>
<organism evidence="1 2">
    <name type="scientific">Ficedula albicollis</name>
    <name type="common">Collared flycatcher</name>
    <name type="synonym">Muscicapa albicollis</name>
    <dbReference type="NCBI Taxonomy" id="59894"/>
    <lineage>
        <taxon>Eukaryota</taxon>
        <taxon>Metazoa</taxon>
        <taxon>Chordata</taxon>
        <taxon>Craniata</taxon>
        <taxon>Vertebrata</taxon>
        <taxon>Euteleostomi</taxon>
        <taxon>Archelosauria</taxon>
        <taxon>Archosauria</taxon>
        <taxon>Dinosauria</taxon>
        <taxon>Saurischia</taxon>
        <taxon>Theropoda</taxon>
        <taxon>Coelurosauria</taxon>
        <taxon>Aves</taxon>
        <taxon>Neognathae</taxon>
        <taxon>Neoaves</taxon>
        <taxon>Telluraves</taxon>
        <taxon>Australaves</taxon>
        <taxon>Passeriformes</taxon>
        <taxon>Muscicapidae</taxon>
        <taxon>Ficedula</taxon>
    </lineage>
</organism>
<dbReference type="GO" id="GO:0034464">
    <property type="term" value="C:BBSome"/>
    <property type="evidence" value="ECO:0007669"/>
    <property type="project" value="InterPro"/>
</dbReference>
<dbReference type="Ensembl" id="ENSFALT00000038312.1">
    <property type="protein sequence ID" value="ENSFALP00000025802.1"/>
    <property type="gene ID" value="ENSFALG00000026050.1"/>
</dbReference>
<sequence length="70" mass="7681">GPAARSRPFSPFAGQLSVEDTVALVLCKPKILPLKSAETRASQKIFLICFTRTFHFSSYIEKKTSLVHGG</sequence>
<name>A0A803VSU6_FICAL</name>
<reference evidence="1 2" key="1">
    <citation type="journal article" date="2012" name="Nature">
        <title>The genomic landscape of species divergence in Ficedula flycatchers.</title>
        <authorList>
            <person name="Ellegren H."/>
            <person name="Smeds L."/>
            <person name="Burri R."/>
            <person name="Olason P.I."/>
            <person name="Backstrom N."/>
            <person name="Kawakami T."/>
            <person name="Kunstner A."/>
            <person name="Makinen H."/>
            <person name="Nadachowska-Brzyska K."/>
            <person name="Qvarnstrom A."/>
            <person name="Uebbing S."/>
            <person name="Wolf J.B."/>
        </authorList>
    </citation>
    <scope>NUCLEOTIDE SEQUENCE [LARGE SCALE GENOMIC DNA]</scope>
</reference>
<keyword evidence="2" id="KW-1185">Reference proteome</keyword>
<reference evidence="1" key="3">
    <citation type="submission" date="2025-09" db="UniProtKB">
        <authorList>
            <consortium name="Ensembl"/>
        </authorList>
    </citation>
    <scope>IDENTIFICATION</scope>
</reference>
<evidence type="ECO:0000313" key="1">
    <source>
        <dbReference type="Ensembl" id="ENSFALP00000025802.1"/>
    </source>
</evidence>